<keyword evidence="3" id="KW-0732">Signal</keyword>
<keyword evidence="2" id="KW-0812">Transmembrane</keyword>
<protein>
    <submittedName>
        <fullName evidence="5">Uncharacterized protein</fullName>
    </submittedName>
</protein>
<feature type="signal peptide" evidence="3">
    <location>
        <begin position="1"/>
        <end position="22"/>
    </location>
</feature>
<keyword evidence="4" id="KW-1185">Reference proteome</keyword>
<evidence type="ECO:0000256" key="1">
    <source>
        <dbReference type="SAM" id="MobiDB-lite"/>
    </source>
</evidence>
<reference evidence="5" key="1">
    <citation type="submission" date="2022-11" db="UniProtKB">
        <authorList>
            <consortium name="WormBaseParasite"/>
        </authorList>
    </citation>
    <scope>IDENTIFICATION</scope>
</reference>
<evidence type="ECO:0000256" key="2">
    <source>
        <dbReference type="SAM" id="Phobius"/>
    </source>
</evidence>
<name>A0A914BVY5_9BILA</name>
<accession>A0A914BVY5</accession>
<feature type="compositionally biased region" description="Low complexity" evidence="1">
    <location>
        <begin position="368"/>
        <end position="377"/>
    </location>
</feature>
<dbReference type="AlphaFoldDB" id="A0A914BVY5"/>
<evidence type="ECO:0000313" key="5">
    <source>
        <dbReference type="WBParaSite" id="ACRNAN_Path_1125.g4350.t1"/>
    </source>
</evidence>
<feature type="compositionally biased region" description="Pro residues" evidence="1">
    <location>
        <begin position="277"/>
        <end position="306"/>
    </location>
</feature>
<keyword evidence="2" id="KW-0472">Membrane</keyword>
<proteinExistence type="predicted"/>
<feature type="chain" id="PRO_5037747096" evidence="3">
    <location>
        <begin position="23"/>
        <end position="439"/>
    </location>
</feature>
<feature type="compositionally biased region" description="Basic and acidic residues" evidence="1">
    <location>
        <begin position="341"/>
        <end position="350"/>
    </location>
</feature>
<dbReference type="Gene3D" id="3.10.310.50">
    <property type="match status" value="1"/>
</dbReference>
<dbReference type="Proteomes" id="UP000887540">
    <property type="component" value="Unplaced"/>
</dbReference>
<feature type="region of interest" description="Disordered" evidence="1">
    <location>
        <begin position="249"/>
        <end position="425"/>
    </location>
</feature>
<organism evidence="4 5">
    <name type="scientific">Acrobeloides nanus</name>
    <dbReference type="NCBI Taxonomy" id="290746"/>
    <lineage>
        <taxon>Eukaryota</taxon>
        <taxon>Metazoa</taxon>
        <taxon>Ecdysozoa</taxon>
        <taxon>Nematoda</taxon>
        <taxon>Chromadorea</taxon>
        <taxon>Rhabditida</taxon>
        <taxon>Tylenchina</taxon>
        <taxon>Cephalobomorpha</taxon>
        <taxon>Cephaloboidea</taxon>
        <taxon>Cephalobidae</taxon>
        <taxon>Acrobeloides</taxon>
    </lineage>
</organism>
<sequence length="439" mass="48581">MNVGYLWLIALAGIFVLQGTIADVYSDYEKCRNEENFGQPTGALVCDYGHTLNNQTIAKLESLLEELQKKITCECPQGCNRSYTGLLHVTSTEAIKESGVPLNDTAKKIFEDAKLSDHKCENGLLIIYNRDTQQLATYRGEKKFAQLDSDQVHKLIAKTHNQSDTTALETPEEQPLSMERSEVQRSDVWPSMLGLVVALVLFLVIVAVLLAFLLARFCPCCRRGSGKKDKYYVNPVPSAKASEPIYIYTPPSERSPRALPPPHSDPEIYSTAYSGTPLPPPPSVFDPSKMPPPAFFDPSRMPPFPPRSRTSSRPITPSSTHRTKIHPISKEGSFKTPETPQSKRDIKVSHTESVSSKQKQGTHPRSKQPSVSTEQPTSPVPPPVPPHGDSSAPRSPKSPRLRGTASPDSPDPQVLASSELPFLDPLRKLEVQTKEDYIY</sequence>
<dbReference type="WBParaSite" id="ACRNAN_Path_1125.g4350.t1">
    <property type="protein sequence ID" value="ACRNAN_Path_1125.g4350.t1"/>
    <property type="gene ID" value="ACRNAN_Path_1125.g4350"/>
</dbReference>
<evidence type="ECO:0000313" key="4">
    <source>
        <dbReference type="Proteomes" id="UP000887540"/>
    </source>
</evidence>
<feature type="transmembrane region" description="Helical" evidence="2">
    <location>
        <begin position="188"/>
        <end position="215"/>
    </location>
</feature>
<feature type="compositionally biased region" description="Low complexity" evidence="1">
    <location>
        <begin position="307"/>
        <end position="320"/>
    </location>
</feature>
<keyword evidence="2" id="KW-1133">Transmembrane helix</keyword>
<evidence type="ECO:0000256" key="3">
    <source>
        <dbReference type="SAM" id="SignalP"/>
    </source>
</evidence>